<dbReference type="InterPro" id="IPR036771">
    <property type="entry name" value="ATPsynth_dsu/esu_N"/>
</dbReference>
<evidence type="ECO:0000256" key="2">
    <source>
        <dbReference type="ARBA" id="ARBA00005712"/>
    </source>
</evidence>
<dbReference type="SUPFAM" id="SSF51344">
    <property type="entry name" value="Epsilon subunit of F1F0-ATP synthase N-terminal domain"/>
    <property type="match status" value="1"/>
</dbReference>
<dbReference type="InterPro" id="IPR001469">
    <property type="entry name" value="ATP_synth_F1_dsu/esu"/>
</dbReference>
<sequence length="667" mass="75763">MNNIIRQSFRLTSRIPIQSFISRRAISKEFVGMPLTFSSPYEVFYNFADVKQVDVPSFSGSIGILPKHVPLLAVLKPGVVTVHENDGSSKRYFVSSGTVTINDDSSVQVLAEEAVPIEKLDNQAAREALNQAQQALSSAKDDVEKAEAQIAVEVSEAIMEFFDLIRTPKLDGVVLTDTFQNRIVGTLCITSHHLIISSRSRSDSNELFLLHSMIDVVERKPNQTSTGGVLVLKCKNFRILYIEIHGSIEFNNISSSIELLSNLNEPRLLYPYFYNPEFKFVEDGWFAFQIEHEFNNLINFSDEWRLSNVNKNFEVCPTYPEKVIVPKSISDESIKSIARFRCLGRFPVLSYYHKRSKKVLLRSGQPMVGTNSKRCDEDEKLINTILGAGKRGFIIETRTQNLAQSSRNKGGGFELEINYPLWKRVHRPIDRHSTLLDSLSKLIDACNDSTLAIDKWLSKLEASGWLSHVKDVLSSACLVAQCLDQDETHSVLVHGAEGMDSTLQVCSLTQIILNPDCRNVHGFEALIEREWLQAGHPFATRCKHSAFTFSSARTREQSPIFLVFLDCVYQIFNQFPCSFEFNEKFLIFLFENAYSSQFGTFLGDCVKERVEMNFAKKTVSLWSYINRPEILKNFLNPLYEPNNNVLWPSVAPQSLVTFYDGDYKNSY</sequence>
<evidence type="ECO:0000313" key="16">
    <source>
        <dbReference type="Proteomes" id="UP000616769"/>
    </source>
</evidence>
<dbReference type="OrthoDB" id="271628at2759"/>
<dbReference type="SUPFAM" id="SSF52799">
    <property type="entry name" value="(Phosphotyrosine protein) phosphatases II"/>
    <property type="match status" value="1"/>
</dbReference>
<protein>
    <recommendedName>
        <fullName evidence="13">F-ATPase delta subunit</fullName>
    </recommendedName>
</protein>
<dbReference type="Gene3D" id="1.20.5.440">
    <property type="entry name" value="ATP synthase delta/epsilon subunit, C-terminal domain"/>
    <property type="match status" value="1"/>
</dbReference>
<dbReference type="CDD" id="cd12152">
    <property type="entry name" value="F1-ATPase_delta"/>
    <property type="match status" value="1"/>
</dbReference>
<dbReference type="Pfam" id="PF06602">
    <property type="entry name" value="Myotub-related"/>
    <property type="match status" value="1"/>
</dbReference>
<comment type="similarity">
    <text evidence="3">Belongs to the protein-tyrosine phosphatase family. Non-receptor class myotubularin subfamily.</text>
</comment>
<evidence type="ECO:0000256" key="3">
    <source>
        <dbReference type="ARBA" id="ARBA00007471"/>
    </source>
</evidence>
<dbReference type="Gene3D" id="2.30.29.30">
    <property type="entry name" value="Pleckstrin-homology domain (PH domain)/Phosphotyrosine-binding domain (PTB)"/>
    <property type="match status" value="1"/>
</dbReference>
<dbReference type="FunFam" id="2.60.15.10:FF:000004">
    <property type="entry name" value="ATP synthase subunit delta, mitochondrial"/>
    <property type="match status" value="1"/>
</dbReference>
<dbReference type="GO" id="GO:0005743">
    <property type="term" value="C:mitochondrial inner membrane"/>
    <property type="evidence" value="ECO:0007669"/>
    <property type="project" value="UniProtKB-SubCell"/>
</dbReference>
<evidence type="ECO:0000256" key="13">
    <source>
        <dbReference type="ARBA" id="ARBA00031669"/>
    </source>
</evidence>
<evidence type="ECO:0000256" key="12">
    <source>
        <dbReference type="ARBA" id="ARBA00023310"/>
    </source>
</evidence>
<evidence type="ECO:0000256" key="6">
    <source>
        <dbReference type="ARBA" id="ARBA00022792"/>
    </source>
</evidence>
<dbReference type="NCBIfam" id="TIGR01216">
    <property type="entry name" value="ATP_synt_epsi"/>
    <property type="match status" value="1"/>
</dbReference>
<dbReference type="GO" id="GO:0046856">
    <property type="term" value="P:phosphatidylinositol dephosphorylation"/>
    <property type="evidence" value="ECO:0007669"/>
    <property type="project" value="TreeGrafter"/>
</dbReference>
<dbReference type="InterPro" id="IPR011993">
    <property type="entry name" value="PH-like_dom_sf"/>
</dbReference>
<evidence type="ECO:0000256" key="11">
    <source>
        <dbReference type="ARBA" id="ARBA00023196"/>
    </source>
</evidence>
<keyword evidence="4" id="KW-0813">Transport</keyword>
<dbReference type="GO" id="GO:0019903">
    <property type="term" value="F:protein phosphatase binding"/>
    <property type="evidence" value="ECO:0007669"/>
    <property type="project" value="TreeGrafter"/>
</dbReference>
<proteinExistence type="inferred from homology"/>
<dbReference type="HAMAP" id="MF_00530">
    <property type="entry name" value="ATP_synth_epsil_bac"/>
    <property type="match status" value="1"/>
</dbReference>
<dbReference type="InterPro" id="IPR029021">
    <property type="entry name" value="Prot-tyrosine_phosphatase-like"/>
</dbReference>
<keyword evidence="6" id="KW-0999">Mitochondrion inner membrane</keyword>
<comment type="similarity">
    <text evidence="2">Belongs to the ATPase epsilon chain family.</text>
</comment>
<organism evidence="15 16">
    <name type="scientific">Sarcoptes scabiei</name>
    <name type="common">Itch mite</name>
    <name type="synonym">Acarus scabiei</name>
    <dbReference type="NCBI Taxonomy" id="52283"/>
    <lineage>
        <taxon>Eukaryota</taxon>
        <taxon>Metazoa</taxon>
        <taxon>Ecdysozoa</taxon>
        <taxon>Arthropoda</taxon>
        <taxon>Chelicerata</taxon>
        <taxon>Arachnida</taxon>
        <taxon>Acari</taxon>
        <taxon>Acariformes</taxon>
        <taxon>Sarcoptiformes</taxon>
        <taxon>Astigmata</taxon>
        <taxon>Psoroptidia</taxon>
        <taxon>Sarcoptoidea</taxon>
        <taxon>Sarcoptidae</taxon>
        <taxon>Sarcoptinae</taxon>
        <taxon>Sarcoptes</taxon>
    </lineage>
</organism>
<dbReference type="InterPro" id="IPR036794">
    <property type="entry name" value="ATP_F1_dsu/esu_C_sf"/>
</dbReference>
<dbReference type="AlphaFoldDB" id="A0A132ABP2"/>
<name>A0A132ABP2_SARSC</name>
<dbReference type="GO" id="GO:0046933">
    <property type="term" value="F:proton-transporting ATP synthase activity, rotational mechanism"/>
    <property type="evidence" value="ECO:0007669"/>
    <property type="project" value="InterPro"/>
</dbReference>
<dbReference type="CDD" id="cd14536">
    <property type="entry name" value="PTP-MTMR9"/>
    <property type="match status" value="1"/>
</dbReference>
<evidence type="ECO:0000256" key="4">
    <source>
        <dbReference type="ARBA" id="ARBA00022448"/>
    </source>
</evidence>
<dbReference type="SUPFAM" id="SSF50729">
    <property type="entry name" value="PH domain-like"/>
    <property type="match status" value="1"/>
</dbReference>
<evidence type="ECO:0000256" key="10">
    <source>
        <dbReference type="ARBA" id="ARBA00023136"/>
    </source>
</evidence>
<reference evidence="15 16" key="1">
    <citation type="journal article" date="2015" name="Parasit. Vectors">
        <title>Draft genome of the scabies mite.</title>
        <authorList>
            <person name="Rider S.D.Jr."/>
            <person name="Morgan M.S."/>
            <person name="Arlian L.G."/>
        </authorList>
    </citation>
    <scope>NUCLEOTIDE SEQUENCE [LARGE SCALE GENOMIC DNA]</scope>
    <source>
        <strain evidence="15">Arlian Lab</strain>
    </source>
</reference>
<keyword evidence="7" id="KW-0809">Transit peptide</keyword>
<dbReference type="GO" id="GO:0045259">
    <property type="term" value="C:proton-transporting ATP synthase complex"/>
    <property type="evidence" value="ECO:0007669"/>
    <property type="project" value="UniProtKB-KW"/>
</dbReference>
<dbReference type="SUPFAM" id="SSF46604">
    <property type="entry name" value="Epsilon subunit of F1F0-ATP synthase C-terminal domain"/>
    <property type="match status" value="1"/>
</dbReference>
<dbReference type="PROSITE" id="PS51339">
    <property type="entry name" value="PPASE_MYOTUBULARIN"/>
    <property type="match status" value="1"/>
</dbReference>
<evidence type="ECO:0000256" key="8">
    <source>
        <dbReference type="ARBA" id="ARBA00023065"/>
    </source>
</evidence>
<comment type="caution">
    <text evidence="15">The sequence shown here is derived from an EMBL/GenBank/DDBJ whole genome shotgun (WGS) entry which is preliminary data.</text>
</comment>
<dbReference type="Proteomes" id="UP000616769">
    <property type="component" value="Unassembled WGS sequence"/>
</dbReference>
<dbReference type="VEuPathDB" id="VectorBase:SSCA006421"/>
<feature type="domain" description="Myotubularin phosphatase" evidence="14">
    <location>
        <begin position="284"/>
        <end position="663"/>
    </location>
</feature>
<keyword evidence="9" id="KW-0496">Mitochondrion</keyword>
<dbReference type="PANTHER" id="PTHR10807">
    <property type="entry name" value="MYOTUBULARIN-RELATED"/>
    <property type="match status" value="1"/>
</dbReference>
<keyword evidence="5" id="KW-0375">Hydrogen ion transport</keyword>
<dbReference type="InterPro" id="IPR020546">
    <property type="entry name" value="ATP_synth_F1_dsu/esu_N"/>
</dbReference>
<evidence type="ECO:0000256" key="9">
    <source>
        <dbReference type="ARBA" id="ARBA00023128"/>
    </source>
</evidence>
<dbReference type="InterPro" id="IPR030564">
    <property type="entry name" value="Myotubularin"/>
</dbReference>
<dbReference type="Pfam" id="PF02823">
    <property type="entry name" value="ATP-synt_DE_N"/>
    <property type="match status" value="1"/>
</dbReference>
<dbReference type="PANTHER" id="PTHR10807:SF73">
    <property type="entry name" value="LD06050P"/>
    <property type="match status" value="1"/>
</dbReference>
<keyword evidence="8" id="KW-0406">Ion transport</keyword>
<comment type="subcellular location">
    <subcellularLocation>
        <location evidence="1">Mitochondrion inner membrane</location>
    </subcellularLocation>
</comment>
<dbReference type="EMBL" id="JXLN01012377">
    <property type="protein sequence ID" value="KPM08411.1"/>
    <property type="molecule type" value="Genomic_DNA"/>
</dbReference>
<gene>
    <name evidence="15" type="ORF">QR98_0069280</name>
</gene>
<keyword evidence="10" id="KW-0472">Membrane</keyword>
<keyword evidence="12" id="KW-0066">ATP synthesis</keyword>
<dbReference type="InterPro" id="IPR048994">
    <property type="entry name" value="PH-GRAM_MTMR6-9"/>
</dbReference>
<evidence type="ECO:0000256" key="1">
    <source>
        <dbReference type="ARBA" id="ARBA00004273"/>
    </source>
</evidence>
<accession>A0A132ABP2</accession>
<evidence type="ECO:0000313" key="15">
    <source>
        <dbReference type="EMBL" id="KPM08411.1"/>
    </source>
</evidence>
<dbReference type="InterPro" id="IPR010569">
    <property type="entry name" value="Myotubularin-like_Pase_dom"/>
</dbReference>
<keyword evidence="11" id="KW-0139">CF(1)</keyword>
<dbReference type="Gene3D" id="2.60.15.10">
    <property type="entry name" value="F0F1 ATP synthase delta/epsilon subunit, N-terminal"/>
    <property type="match status" value="1"/>
</dbReference>
<dbReference type="GO" id="GO:0010507">
    <property type="term" value="P:negative regulation of autophagy"/>
    <property type="evidence" value="ECO:0007669"/>
    <property type="project" value="TreeGrafter"/>
</dbReference>
<dbReference type="Pfam" id="PF21098">
    <property type="entry name" value="PH-GRAM_MTMR6-like"/>
    <property type="match status" value="1"/>
</dbReference>
<evidence type="ECO:0000256" key="5">
    <source>
        <dbReference type="ARBA" id="ARBA00022781"/>
    </source>
</evidence>
<evidence type="ECO:0000259" key="14">
    <source>
        <dbReference type="PROSITE" id="PS51339"/>
    </source>
</evidence>
<evidence type="ECO:0000256" key="7">
    <source>
        <dbReference type="ARBA" id="ARBA00022946"/>
    </source>
</evidence>